<dbReference type="InterPro" id="IPR016181">
    <property type="entry name" value="Acyl_CoA_acyltransferase"/>
</dbReference>
<dbReference type="Gene3D" id="3.40.630.30">
    <property type="match status" value="1"/>
</dbReference>
<accession>A0A2M7DR07</accession>
<dbReference type="GO" id="GO:0008080">
    <property type="term" value="F:N-acetyltransferase activity"/>
    <property type="evidence" value="ECO:0007669"/>
    <property type="project" value="UniProtKB-ARBA"/>
</dbReference>
<evidence type="ECO:0000259" key="3">
    <source>
        <dbReference type="PROSITE" id="PS51186"/>
    </source>
</evidence>
<organism evidence="4 5">
    <name type="scientific">Candidatus Falkowbacteria bacterium CG02_land_8_20_14_3_00_36_14</name>
    <dbReference type="NCBI Taxonomy" id="1974560"/>
    <lineage>
        <taxon>Bacteria</taxon>
        <taxon>Candidatus Falkowiibacteriota</taxon>
    </lineage>
</organism>
<dbReference type="InterPro" id="IPR000182">
    <property type="entry name" value="GNAT_dom"/>
</dbReference>
<dbReference type="SUPFAM" id="SSF55729">
    <property type="entry name" value="Acyl-CoA N-acyltransferases (Nat)"/>
    <property type="match status" value="1"/>
</dbReference>
<dbReference type="AlphaFoldDB" id="A0A2M7DR07"/>
<gene>
    <name evidence="4" type="ORF">COS18_00130</name>
</gene>
<feature type="domain" description="N-acetyltransferase" evidence="3">
    <location>
        <begin position="1"/>
        <end position="115"/>
    </location>
</feature>
<proteinExistence type="predicted"/>
<dbReference type="Pfam" id="PF00583">
    <property type="entry name" value="Acetyltransf_1"/>
    <property type="match status" value="1"/>
</dbReference>
<dbReference type="PANTHER" id="PTHR10545">
    <property type="entry name" value="DIAMINE N-ACETYLTRANSFERASE"/>
    <property type="match status" value="1"/>
</dbReference>
<sequence>MQNIKIIQEKLTAKGIKLVIKEKKKEIGRVYLYFLNNDLHKKPFCYFEDLFVAKNFRRKGVGTRLVRESIKLAKKNKCYKIVATSRHFNETAHVFYKWLGFKNHGLEFRVDLPHA</sequence>
<keyword evidence="1 4" id="KW-0808">Transferase</keyword>
<dbReference type="Proteomes" id="UP000228896">
    <property type="component" value="Unassembled WGS sequence"/>
</dbReference>
<dbReference type="InterPro" id="IPR051016">
    <property type="entry name" value="Diverse_Substrate_AcTransf"/>
</dbReference>
<dbReference type="CDD" id="cd04301">
    <property type="entry name" value="NAT_SF"/>
    <property type="match status" value="1"/>
</dbReference>
<dbReference type="PROSITE" id="PS51186">
    <property type="entry name" value="GNAT"/>
    <property type="match status" value="1"/>
</dbReference>
<evidence type="ECO:0000313" key="4">
    <source>
        <dbReference type="EMBL" id="PIV52191.1"/>
    </source>
</evidence>
<reference evidence="5" key="1">
    <citation type="submission" date="2017-09" db="EMBL/GenBank/DDBJ databases">
        <title>Depth-based differentiation of microbial function through sediment-hosted aquifers and enrichment of novel symbionts in the deep terrestrial subsurface.</title>
        <authorList>
            <person name="Probst A.J."/>
            <person name="Ladd B."/>
            <person name="Jarett J.K."/>
            <person name="Geller-Mcgrath D.E."/>
            <person name="Sieber C.M.K."/>
            <person name="Emerson J.B."/>
            <person name="Anantharaman K."/>
            <person name="Thomas B.C."/>
            <person name="Malmstrom R."/>
            <person name="Stieglmeier M."/>
            <person name="Klingl A."/>
            <person name="Woyke T."/>
            <person name="Ryan C.M."/>
            <person name="Banfield J.F."/>
        </authorList>
    </citation>
    <scope>NUCLEOTIDE SEQUENCE [LARGE SCALE GENOMIC DNA]</scope>
</reference>
<evidence type="ECO:0000313" key="5">
    <source>
        <dbReference type="Proteomes" id="UP000228896"/>
    </source>
</evidence>
<dbReference type="EMBL" id="PETS01000001">
    <property type="protein sequence ID" value="PIV52191.1"/>
    <property type="molecule type" value="Genomic_DNA"/>
</dbReference>
<dbReference type="PANTHER" id="PTHR10545:SF29">
    <property type="entry name" value="GH14572P-RELATED"/>
    <property type="match status" value="1"/>
</dbReference>
<comment type="caution">
    <text evidence="4">The sequence shown here is derived from an EMBL/GenBank/DDBJ whole genome shotgun (WGS) entry which is preliminary data.</text>
</comment>
<keyword evidence="2" id="KW-0012">Acyltransferase</keyword>
<name>A0A2M7DR07_9BACT</name>
<protein>
    <submittedName>
        <fullName evidence="4">GNAT family N-acetyltransferase</fullName>
    </submittedName>
</protein>
<evidence type="ECO:0000256" key="1">
    <source>
        <dbReference type="ARBA" id="ARBA00022679"/>
    </source>
</evidence>
<evidence type="ECO:0000256" key="2">
    <source>
        <dbReference type="ARBA" id="ARBA00023315"/>
    </source>
</evidence>